<dbReference type="EMBL" id="LDTE01000009">
    <property type="protein sequence ID" value="KTW02805.1"/>
    <property type="molecule type" value="Genomic_DNA"/>
</dbReference>
<organism evidence="1 2">
    <name type="scientific">Sphingomonas sanguinis</name>
    <dbReference type="NCBI Taxonomy" id="33051"/>
    <lineage>
        <taxon>Bacteria</taxon>
        <taxon>Pseudomonadati</taxon>
        <taxon>Pseudomonadota</taxon>
        <taxon>Alphaproteobacteria</taxon>
        <taxon>Sphingomonadales</taxon>
        <taxon>Sphingomonadaceae</taxon>
        <taxon>Sphingomonas</taxon>
    </lineage>
</organism>
<dbReference type="PATRIC" id="fig|33051.4.peg.3702"/>
<gene>
    <name evidence="1" type="ORF">SB4_02075</name>
</gene>
<sequence>MPGIVAPRERIAAWLTIAQAGDEFVYASRMIRLPAKSPGAEVVRGLVRNGMVFAYQRPIPGRSERNYCIKRSSKPLTPPAPVRPRLSAVVESIADDEVDTVNAVMAQLSRAARFRLPCPTDAQIARRAGIAADRVPEILQMMTAAAMIRVHAAPAPTLRFVTIVDTNERTGVAV</sequence>
<dbReference type="AlphaFoldDB" id="A0A147J2C8"/>
<comment type="caution">
    <text evidence="1">The sequence shown here is derived from an EMBL/GenBank/DDBJ whole genome shotgun (WGS) entry which is preliminary data.</text>
</comment>
<proteinExistence type="predicted"/>
<evidence type="ECO:0000313" key="2">
    <source>
        <dbReference type="Proteomes" id="UP000074072"/>
    </source>
</evidence>
<protein>
    <submittedName>
        <fullName evidence="1">Uncharacterized protein</fullName>
    </submittedName>
</protein>
<dbReference type="Proteomes" id="UP000074072">
    <property type="component" value="Unassembled WGS sequence"/>
</dbReference>
<reference evidence="1 2" key="1">
    <citation type="journal article" date="2016" name="Front. Microbiol.">
        <title>Genomic Resource of Rice Seed Associated Bacteria.</title>
        <authorList>
            <person name="Midha S."/>
            <person name="Bansal K."/>
            <person name="Sharma S."/>
            <person name="Kumar N."/>
            <person name="Patil P.P."/>
            <person name="Chaudhry V."/>
            <person name="Patil P.B."/>
        </authorList>
    </citation>
    <scope>NUCLEOTIDE SEQUENCE [LARGE SCALE GENOMIC DNA]</scope>
    <source>
        <strain evidence="1 2">SB4</strain>
    </source>
</reference>
<accession>A0A147J2C8</accession>
<evidence type="ECO:0000313" key="1">
    <source>
        <dbReference type="EMBL" id="KTW02805.1"/>
    </source>
</evidence>
<name>A0A147J2C8_9SPHN</name>